<dbReference type="CDD" id="cd05334">
    <property type="entry name" value="DHPR_SDR_c_like"/>
    <property type="match status" value="1"/>
</dbReference>
<comment type="catalytic activity">
    <reaction evidence="12">
        <text>5,6,7,8-tetrahydropteridine + NAD(+) = 6,7-dihydropteridine + NADH + H(+)</text>
        <dbReference type="Rhea" id="RHEA:17869"/>
        <dbReference type="ChEBI" id="CHEBI:15378"/>
        <dbReference type="ChEBI" id="CHEBI:28889"/>
        <dbReference type="ChEBI" id="CHEBI:30156"/>
        <dbReference type="ChEBI" id="CHEBI:57540"/>
        <dbReference type="ChEBI" id="CHEBI:57945"/>
        <dbReference type="EC" id="1.5.1.34"/>
    </reaction>
    <physiologicalReaction direction="right-to-left" evidence="12">
        <dbReference type="Rhea" id="RHEA:17871"/>
    </physiologicalReaction>
</comment>
<dbReference type="PROSITE" id="PS00061">
    <property type="entry name" value="ADH_SHORT"/>
    <property type="match status" value="1"/>
</dbReference>
<evidence type="ECO:0000256" key="9">
    <source>
        <dbReference type="ARBA" id="ARBA00041348"/>
    </source>
</evidence>
<dbReference type="EC" id="1.5.1.34" evidence="7"/>
<name>A0A814TBE5_9BILA</name>
<evidence type="ECO:0000256" key="8">
    <source>
        <dbReference type="ARBA" id="ARBA00039520"/>
    </source>
</evidence>
<evidence type="ECO:0000256" key="11">
    <source>
        <dbReference type="ARBA" id="ARBA00047429"/>
    </source>
</evidence>
<dbReference type="Gene3D" id="3.40.50.720">
    <property type="entry name" value="NAD(P)-binding Rossmann-like Domain"/>
    <property type="match status" value="1"/>
</dbReference>
<gene>
    <name evidence="13" type="ORF">ZHD862_LOCUS20485</name>
</gene>
<keyword evidence="3" id="KW-0521">NADP</keyword>
<dbReference type="FunFam" id="3.40.50.720:FF:000157">
    <property type="entry name" value="Quinoid dihydropteridine reductase"/>
    <property type="match status" value="1"/>
</dbReference>
<dbReference type="InterPro" id="IPR036291">
    <property type="entry name" value="NAD(P)-bd_dom_sf"/>
</dbReference>
<keyword evidence="5" id="KW-0783">Tetrahydrobiopterin biosynthesis</keyword>
<dbReference type="InterPro" id="IPR002347">
    <property type="entry name" value="SDR_fam"/>
</dbReference>
<protein>
    <recommendedName>
        <fullName evidence="8">Dihydropteridine reductase</fullName>
        <ecNumber evidence="7">1.5.1.34</ecNumber>
    </recommendedName>
    <alternativeName>
        <fullName evidence="10">HDHPR</fullName>
    </alternativeName>
    <alternativeName>
        <fullName evidence="9">Quinoid dihydropteridine reductase</fullName>
    </alternativeName>
</protein>
<dbReference type="PANTHER" id="PTHR15104">
    <property type="entry name" value="DIHYDROPTERIDINE REDUCTASE"/>
    <property type="match status" value="1"/>
</dbReference>
<keyword evidence="4" id="KW-0560">Oxidoreductase</keyword>
<dbReference type="GO" id="GO:0070404">
    <property type="term" value="F:NADH binding"/>
    <property type="evidence" value="ECO:0007669"/>
    <property type="project" value="TreeGrafter"/>
</dbReference>
<dbReference type="SUPFAM" id="SSF51735">
    <property type="entry name" value="NAD(P)-binding Rossmann-fold domains"/>
    <property type="match status" value="1"/>
</dbReference>
<accession>A0A814TBE5</accession>
<organism evidence="13 14">
    <name type="scientific">Rotaria sordida</name>
    <dbReference type="NCBI Taxonomy" id="392033"/>
    <lineage>
        <taxon>Eukaryota</taxon>
        <taxon>Metazoa</taxon>
        <taxon>Spiralia</taxon>
        <taxon>Gnathifera</taxon>
        <taxon>Rotifera</taxon>
        <taxon>Eurotatoria</taxon>
        <taxon>Bdelloidea</taxon>
        <taxon>Philodinida</taxon>
        <taxon>Philodinidae</taxon>
        <taxon>Rotaria</taxon>
    </lineage>
</organism>
<comment type="catalytic activity">
    <reaction evidence="11">
        <text>5,6,7,8-tetrahydropteridine + NADP(+) = 6,7-dihydropteridine + NADPH + H(+)</text>
        <dbReference type="Rhea" id="RHEA:17865"/>
        <dbReference type="ChEBI" id="CHEBI:15378"/>
        <dbReference type="ChEBI" id="CHEBI:28889"/>
        <dbReference type="ChEBI" id="CHEBI:30156"/>
        <dbReference type="ChEBI" id="CHEBI:57783"/>
        <dbReference type="ChEBI" id="CHEBI:58349"/>
        <dbReference type="EC" id="1.5.1.34"/>
    </reaction>
    <physiologicalReaction direction="right-to-left" evidence="11">
        <dbReference type="Rhea" id="RHEA:17867"/>
    </physiologicalReaction>
</comment>
<evidence type="ECO:0000256" key="7">
    <source>
        <dbReference type="ARBA" id="ARBA00039153"/>
    </source>
</evidence>
<dbReference type="PANTHER" id="PTHR15104:SF0">
    <property type="entry name" value="DIHYDROPTERIDINE REDUCTASE"/>
    <property type="match status" value="1"/>
</dbReference>
<evidence type="ECO:0000256" key="3">
    <source>
        <dbReference type="ARBA" id="ARBA00022857"/>
    </source>
</evidence>
<evidence type="ECO:0000256" key="6">
    <source>
        <dbReference type="ARBA" id="ARBA00037099"/>
    </source>
</evidence>
<dbReference type="EMBL" id="CAJNOT010001167">
    <property type="protein sequence ID" value="CAF1157208.1"/>
    <property type="molecule type" value="Genomic_DNA"/>
</dbReference>
<dbReference type="InterPro" id="IPR020904">
    <property type="entry name" value="Sc_DH/Rdtase_CS"/>
</dbReference>
<evidence type="ECO:0000256" key="1">
    <source>
        <dbReference type="ARBA" id="ARBA00006484"/>
    </source>
</evidence>
<dbReference type="AlphaFoldDB" id="A0A814TBE5"/>
<dbReference type="GO" id="GO:0005737">
    <property type="term" value="C:cytoplasm"/>
    <property type="evidence" value="ECO:0007669"/>
    <property type="project" value="TreeGrafter"/>
</dbReference>
<reference evidence="13" key="1">
    <citation type="submission" date="2021-02" db="EMBL/GenBank/DDBJ databases">
        <authorList>
            <person name="Nowell W R."/>
        </authorList>
    </citation>
    <scope>NUCLEOTIDE SEQUENCE</scope>
</reference>
<dbReference type="Pfam" id="PF00106">
    <property type="entry name" value="adh_short"/>
    <property type="match status" value="1"/>
</dbReference>
<evidence type="ECO:0000256" key="12">
    <source>
        <dbReference type="ARBA" id="ARBA00047536"/>
    </source>
</evidence>
<dbReference type="GO" id="GO:0004155">
    <property type="term" value="F:6,7-dihydropteridine reductase activity"/>
    <property type="evidence" value="ECO:0007669"/>
    <property type="project" value="UniProtKB-EC"/>
</dbReference>
<dbReference type="GO" id="GO:0006559">
    <property type="term" value="P:L-phenylalanine catabolic process"/>
    <property type="evidence" value="ECO:0007669"/>
    <property type="project" value="TreeGrafter"/>
</dbReference>
<evidence type="ECO:0000256" key="10">
    <source>
        <dbReference type="ARBA" id="ARBA00042518"/>
    </source>
</evidence>
<evidence type="ECO:0000256" key="2">
    <source>
        <dbReference type="ARBA" id="ARBA00011738"/>
    </source>
</evidence>
<comment type="caution">
    <text evidence="13">The sequence shown here is derived from an EMBL/GenBank/DDBJ whole genome shotgun (WGS) entry which is preliminary data.</text>
</comment>
<comment type="subunit">
    <text evidence="2">Homodimer.</text>
</comment>
<evidence type="ECO:0000256" key="4">
    <source>
        <dbReference type="ARBA" id="ARBA00023002"/>
    </source>
</evidence>
<evidence type="ECO:0000313" key="13">
    <source>
        <dbReference type="EMBL" id="CAF1157208.1"/>
    </source>
</evidence>
<dbReference type="GO" id="GO:0070402">
    <property type="term" value="F:NADPH binding"/>
    <property type="evidence" value="ECO:0007669"/>
    <property type="project" value="TreeGrafter"/>
</dbReference>
<comment type="function">
    <text evidence="6">Catalyzes the conversion of quinonoid dihydrobiopterin into tetrahydrobiopterin.</text>
</comment>
<dbReference type="Proteomes" id="UP000663864">
    <property type="component" value="Unassembled WGS sequence"/>
</dbReference>
<proteinExistence type="inferred from homology"/>
<evidence type="ECO:0000256" key="5">
    <source>
        <dbReference type="ARBA" id="ARBA00023007"/>
    </source>
</evidence>
<comment type="similarity">
    <text evidence="1">Belongs to the short-chain dehydrogenases/reductases (SDR) family.</text>
</comment>
<dbReference type="GO" id="GO:0006729">
    <property type="term" value="P:tetrahydrobiopterin biosynthetic process"/>
    <property type="evidence" value="ECO:0007669"/>
    <property type="project" value="UniProtKB-KW"/>
</dbReference>
<sequence length="235" mass="25390">MSKQIIVYGGRGALGDCLVRYFKNKNFKVTSIDLKENEQADINITLNDTENLEKQAEFITEQIQSSFNGEPVEAILNVAGGWAGGNAHDKNFIKNSDLVFKQSVNSTLITASLASKFLKEDGLLTLAGAAAALDVTPGMIGYGAAKAATIHIGKSLAASNSGMPKNSSVLTIAPITLDTPMNRKWMPKADTSTWTPLEYIAELFYKWVDDPSSRPVNGSVVKLTTKDGNTELSYH</sequence>
<evidence type="ECO:0000313" key="14">
    <source>
        <dbReference type="Proteomes" id="UP000663864"/>
    </source>
</evidence>